<feature type="compositionally biased region" description="Basic and acidic residues" evidence="8">
    <location>
        <begin position="1"/>
        <end position="26"/>
    </location>
</feature>
<dbReference type="AlphaFoldDB" id="A0A1R0F839"/>
<evidence type="ECO:0000256" key="6">
    <source>
        <dbReference type="ARBA" id="ARBA00023316"/>
    </source>
</evidence>
<evidence type="ECO:0000256" key="1">
    <source>
        <dbReference type="ARBA" id="ARBA00022475"/>
    </source>
</evidence>
<dbReference type="HAMAP" id="MF_02065">
    <property type="entry name" value="MltG"/>
    <property type="match status" value="1"/>
</dbReference>
<keyword evidence="4 7" id="KW-0472">Membrane</keyword>
<keyword evidence="6 7" id="KW-0961">Cell wall biogenesis/degradation</keyword>
<keyword evidence="3 7" id="KW-1133">Transmembrane helix</keyword>
<feature type="compositionally biased region" description="Polar residues" evidence="8">
    <location>
        <begin position="119"/>
        <end position="131"/>
    </location>
</feature>
<protein>
    <recommendedName>
        <fullName evidence="7">Endolytic murein transglycosylase</fullName>
        <ecNumber evidence="7">4.2.2.29</ecNumber>
    </recommendedName>
    <alternativeName>
        <fullName evidence="7">Peptidoglycan lytic transglycosylase</fullName>
    </alternativeName>
    <alternativeName>
        <fullName evidence="7">Peptidoglycan polymerization terminase</fullName>
    </alternativeName>
</protein>
<dbReference type="EMBL" id="LXYT01000002">
    <property type="protein sequence ID" value="OLY43126.1"/>
    <property type="molecule type" value="Genomic_DNA"/>
</dbReference>
<dbReference type="GO" id="GO:0008932">
    <property type="term" value="F:lytic endotransglycosylase activity"/>
    <property type="evidence" value="ECO:0007669"/>
    <property type="project" value="UniProtKB-UniRule"/>
</dbReference>
<comment type="function">
    <text evidence="7">Functions as a peptidoglycan terminase that cleaves nascent peptidoglycan strands endolytically to terminate their elongation.</text>
</comment>
<keyword evidence="1 7" id="KW-1003">Cell membrane</keyword>
<dbReference type="PANTHER" id="PTHR30518">
    <property type="entry name" value="ENDOLYTIC MUREIN TRANSGLYCOSYLASE"/>
    <property type="match status" value="1"/>
</dbReference>
<comment type="caution">
    <text evidence="9">The sequence shown here is derived from an EMBL/GenBank/DDBJ whole genome shotgun (WGS) entry which is preliminary data.</text>
</comment>
<dbReference type="EC" id="4.2.2.29" evidence="7"/>
<feature type="site" description="Important for catalytic activity" evidence="7">
    <location>
        <position position="372"/>
    </location>
</feature>
<dbReference type="InterPro" id="IPR003770">
    <property type="entry name" value="MLTG-like"/>
</dbReference>
<organism evidence="9 10">
    <name type="scientific">Bartonella apis</name>
    <dbReference type="NCBI Taxonomy" id="1686310"/>
    <lineage>
        <taxon>Bacteria</taxon>
        <taxon>Pseudomonadati</taxon>
        <taxon>Pseudomonadota</taxon>
        <taxon>Alphaproteobacteria</taxon>
        <taxon>Hyphomicrobiales</taxon>
        <taxon>Bartonellaceae</taxon>
        <taxon>Bartonella</taxon>
    </lineage>
</organism>
<evidence type="ECO:0000256" key="2">
    <source>
        <dbReference type="ARBA" id="ARBA00022692"/>
    </source>
</evidence>
<sequence>MSDEEKKMTSDRTESLTSKSEIKPSEPDEPIASSEKNSPRSEISPTSETPPILENRDKNPVSASEKSVGEAALQSDRDEKEKGGKATSEVLKSSSLPEAEAAGQNPSISQNRAPRVSDDQLSGNDQQSTLVGNDKVPEKPDDTNGADGKADAKKIKVKPSRSKVARNPLIILGNFFLMLVIVIILAITIPIYVGKNMFVAAGPQSNEQVVLINQGAGIREIASILEKQGLIRSADIFVYGVGYQDKARLLKAGEYAIPAHASMKDIMDILVEGKSIEHAFTVPEGLTVAQVFDRLAANDVLVGDLPKVLPPEGSLMANTVNFIRGTTREQIVKRLRDGQQKLVADIWAKRAPDLPIKNINEFVTLASIVEKETGIATERPQVAAVFYNRLAKNMRLQSDPTVIYGLFGGKGKPSDRPIYQSDLDKDTPYNTYKINGLPPTPIANPGRDALEAVANPPKSDALYFVADGTGGHVFSKTLDEHNANVRKWRAMQKND</sequence>
<feature type="compositionally biased region" description="Polar residues" evidence="8">
    <location>
        <begin position="34"/>
        <end position="49"/>
    </location>
</feature>
<dbReference type="PANTHER" id="PTHR30518:SF2">
    <property type="entry name" value="ENDOLYTIC MUREIN TRANSGLYCOSYLASE"/>
    <property type="match status" value="1"/>
</dbReference>
<name>A0A1R0F839_9HYPH</name>
<comment type="similarity">
    <text evidence="7">Belongs to the transglycosylase MltG family.</text>
</comment>
<dbReference type="Pfam" id="PF02618">
    <property type="entry name" value="YceG"/>
    <property type="match status" value="1"/>
</dbReference>
<dbReference type="GO" id="GO:0009252">
    <property type="term" value="P:peptidoglycan biosynthetic process"/>
    <property type="evidence" value="ECO:0007669"/>
    <property type="project" value="UniProtKB-UniRule"/>
</dbReference>
<accession>A0A1R0F839</accession>
<dbReference type="GO" id="GO:0071555">
    <property type="term" value="P:cell wall organization"/>
    <property type="evidence" value="ECO:0007669"/>
    <property type="project" value="UniProtKB-KW"/>
</dbReference>
<dbReference type="GO" id="GO:0005886">
    <property type="term" value="C:plasma membrane"/>
    <property type="evidence" value="ECO:0007669"/>
    <property type="project" value="UniProtKB-SubCell"/>
</dbReference>
<comment type="catalytic activity">
    <reaction evidence="7">
        <text>a peptidoglycan chain = a peptidoglycan chain with N-acetyl-1,6-anhydromuramyl-[peptide] at the reducing end + a peptidoglycan chain with N-acetylglucosamine at the non-reducing end.</text>
        <dbReference type="EC" id="4.2.2.29"/>
    </reaction>
</comment>
<evidence type="ECO:0000256" key="3">
    <source>
        <dbReference type="ARBA" id="ARBA00022989"/>
    </source>
</evidence>
<dbReference type="CDD" id="cd08010">
    <property type="entry name" value="MltG_like"/>
    <property type="match status" value="1"/>
</dbReference>
<feature type="compositionally biased region" description="Basic and acidic residues" evidence="8">
    <location>
        <begin position="135"/>
        <end position="154"/>
    </location>
</feature>
<evidence type="ECO:0000256" key="4">
    <source>
        <dbReference type="ARBA" id="ARBA00023136"/>
    </source>
</evidence>
<feature type="region of interest" description="Disordered" evidence="8">
    <location>
        <begin position="1"/>
        <end position="157"/>
    </location>
</feature>
<keyword evidence="10" id="KW-1185">Reference proteome</keyword>
<dbReference type="NCBIfam" id="TIGR00247">
    <property type="entry name" value="endolytic transglycosylase MltG"/>
    <property type="match status" value="1"/>
</dbReference>
<evidence type="ECO:0000313" key="10">
    <source>
        <dbReference type="Proteomes" id="UP000187344"/>
    </source>
</evidence>
<keyword evidence="5 7" id="KW-0456">Lyase</keyword>
<evidence type="ECO:0000256" key="5">
    <source>
        <dbReference type="ARBA" id="ARBA00023239"/>
    </source>
</evidence>
<evidence type="ECO:0000256" key="8">
    <source>
        <dbReference type="SAM" id="MobiDB-lite"/>
    </source>
</evidence>
<keyword evidence="2 7" id="KW-0812">Transmembrane</keyword>
<evidence type="ECO:0000256" key="7">
    <source>
        <dbReference type="HAMAP-Rule" id="MF_02065"/>
    </source>
</evidence>
<dbReference type="Proteomes" id="UP000187344">
    <property type="component" value="Unassembled WGS sequence"/>
</dbReference>
<proteinExistence type="inferred from homology"/>
<dbReference type="Gene3D" id="3.30.1490.480">
    <property type="entry name" value="Endolytic murein transglycosylase"/>
    <property type="match status" value="1"/>
</dbReference>
<feature type="compositionally biased region" description="Basic and acidic residues" evidence="8">
    <location>
        <begin position="75"/>
        <end position="84"/>
    </location>
</feature>
<evidence type="ECO:0000313" key="9">
    <source>
        <dbReference type="EMBL" id="OLY43126.1"/>
    </source>
</evidence>
<gene>
    <name evidence="7" type="primary">mltG</name>
    <name evidence="9" type="ORF">PEB0149_005480</name>
</gene>
<dbReference type="FunFam" id="3.30.160.60:FF:000242">
    <property type="entry name" value="Endolytic murein transglycosylase"/>
    <property type="match status" value="1"/>
</dbReference>
<comment type="subcellular location">
    <subcellularLocation>
        <location evidence="7">Cell inner membrane</location>
        <topology evidence="7">Single-pass membrane protein</topology>
    </subcellularLocation>
</comment>
<keyword evidence="7" id="KW-0997">Cell inner membrane</keyword>
<dbReference type="Gene3D" id="3.30.160.60">
    <property type="entry name" value="Classic Zinc Finger"/>
    <property type="match status" value="1"/>
</dbReference>
<feature type="transmembrane region" description="Helical" evidence="7">
    <location>
        <begin position="169"/>
        <end position="193"/>
    </location>
</feature>
<reference evidence="9 10" key="1">
    <citation type="submission" date="2016-12" db="EMBL/GenBank/DDBJ databases">
        <title>Comparative genomics of Bartonella apis.</title>
        <authorList>
            <person name="Engel P."/>
        </authorList>
    </citation>
    <scope>NUCLEOTIDE SEQUENCE [LARGE SCALE GENOMIC DNA]</scope>
    <source>
        <strain evidence="9 10">PEB0149</strain>
    </source>
</reference>